<reference evidence="1" key="1">
    <citation type="submission" date="2016-11" db="EMBL/GenBank/DDBJ databases">
        <title>Association of a mixed infection of Lettuce chlorosis virus, Papaya ringspot virus, and Tomato yellow leaf curl virus-IL in a Texas papaya orchard.</title>
        <authorList>
            <person name="Alabi O.J."/>
            <person name="Al Rwahnih M."/>
            <person name="Jifon J.L."/>
            <person name="Setamou M."/>
            <person name="Brown J.K."/>
            <person name="Gregg L."/>
            <person name="Park J.-W."/>
        </authorList>
    </citation>
    <scope>NUCLEOTIDE SEQUENCE</scope>
    <source>
        <strain evidence="1">LCV-PTX</strain>
    </source>
</reference>
<dbReference type="EMBL" id="MN203147">
    <property type="protein sequence ID" value="QHB15115.1"/>
    <property type="molecule type" value="Genomic_RNA"/>
</dbReference>
<evidence type="ECO:0000313" key="1">
    <source>
        <dbReference type="EMBL" id="ASS35984.1"/>
    </source>
</evidence>
<accession>A0A2H4KAV2</accession>
<reference evidence="2" key="2">
    <citation type="submission" date="2019-07" db="EMBL/GenBank/DDBJ databases">
        <title>Network analysis of the papaya orchard virome from two agroecological regions of Chiapas.</title>
        <authorList>
            <person name="Alcala-Briseno R.I.I."/>
            <person name="Casarrubias-Castillo K."/>
            <person name="Lopez-Ley D."/>
            <person name="Garrett K.A."/>
            <person name="Silva-Rosales L."/>
        </authorList>
    </citation>
    <scope>NUCLEOTIDE SEQUENCE</scope>
    <source>
        <strain evidence="2">LCV-1.CD-VA</strain>
    </source>
</reference>
<evidence type="ECO:0000313" key="2">
    <source>
        <dbReference type="EMBL" id="QHB15115.1"/>
    </source>
</evidence>
<dbReference type="EMBL" id="KY271955">
    <property type="protein sequence ID" value="ASS35984.1"/>
    <property type="molecule type" value="Genomic_RNA"/>
</dbReference>
<proteinExistence type="predicted"/>
<organism evidence="1">
    <name type="scientific">Lettuce chlorosis virus</name>
    <dbReference type="NCBI Taxonomy" id="642478"/>
    <lineage>
        <taxon>Viruses</taxon>
        <taxon>Riboviria</taxon>
        <taxon>Orthornavirae</taxon>
        <taxon>Kitrinoviricota</taxon>
        <taxon>Alsuviricetes</taxon>
        <taxon>Martellivirales</taxon>
        <taxon>Closteroviridae</taxon>
        <taxon>Crinivirus</taxon>
        <taxon>Crinivirus lactucachlorosi</taxon>
    </lineage>
</organism>
<sequence>MSSHRIPCECETLGGDGRFQLCKNVMILTRKIINAANNLKTGQPFKNLCCIETCSRLLTTSEVKYIIDTDLLIIGLEATKGYTESKYLVENCFKMVHKTDEIQEDLLLLHEFFSTYNEMVKYDTFLPTRGMNTIPFMFPESNMIFIFHNDILLLYDRDYDDDLRREGVNYLKSGTIKIKSDPFRSDLFTSLDWLTFS</sequence>
<name>A0A2H4KAV2_9CLOS</name>
<protein>
    <submittedName>
        <fullName evidence="1">p23</fullName>
    </submittedName>
</protein>